<dbReference type="Proteomes" id="UP001151699">
    <property type="component" value="Chromosome X"/>
</dbReference>
<comment type="caution">
    <text evidence="2">The sequence shown here is derived from an EMBL/GenBank/DDBJ whole genome shotgun (WGS) entry which is preliminary data.</text>
</comment>
<feature type="non-terminal residue" evidence="2">
    <location>
        <position position="34"/>
    </location>
</feature>
<evidence type="ECO:0000256" key="1">
    <source>
        <dbReference type="SAM" id="Phobius"/>
    </source>
</evidence>
<gene>
    <name evidence="2" type="ORF">Bhyg_11796</name>
</gene>
<accession>A0A9Q0MYJ4</accession>
<dbReference type="AlphaFoldDB" id="A0A9Q0MYJ4"/>
<keyword evidence="3" id="KW-1185">Reference proteome</keyword>
<keyword evidence="1" id="KW-1133">Transmembrane helix</keyword>
<dbReference type="EMBL" id="WJQU01000003">
    <property type="protein sequence ID" value="KAJ6639057.1"/>
    <property type="molecule type" value="Genomic_DNA"/>
</dbReference>
<keyword evidence="1" id="KW-0812">Transmembrane</keyword>
<keyword evidence="1" id="KW-0472">Membrane</keyword>
<evidence type="ECO:0000313" key="2">
    <source>
        <dbReference type="EMBL" id="KAJ6639057.1"/>
    </source>
</evidence>
<protein>
    <submittedName>
        <fullName evidence="2">Uncharacterized protein</fullName>
    </submittedName>
</protein>
<name>A0A9Q0MYJ4_9DIPT</name>
<proteinExistence type="predicted"/>
<organism evidence="2 3">
    <name type="scientific">Pseudolycoriella hygida</name>
    <dbReference type="NCBI Taxonomy" id="35572"/>
    <lineage>
        <taxon>Eukaryota</taxon>
        <taxon>Metazoa</taxon>
        <taxon>Ecdysozoa</taxon>
        <taxon>Arthropoda</taxon>
        <taxon>Hexapoda</taxon>
        <taxon>Insecta</taxon>
        <taxon>Pterygota</taxon>
        <taxon>Neoptera</taxon>
        <taxon>Endopterygota</taxon>
        <taxon>Diptera</taxon>
        <taxon>Nematocera</taxon>
        <taxon>Sciaroidea</taxon>
        <taxon>Sciaridae</taxon>
        <taxon>Pseudolycoriella</taxon>
    </lineage>
</organism>
<evidence type="ECO:0000313" key="3">
    <source>
        <dbReference type="Proteomes" id="UP001151699"/>
    </source>
</evidence>
<sequence length="34" mass="3946">MSVEDAKDLVQLWEVYCLLYAGLTLLNMLHVHVQ</sequence>
<reference evidence="2" key="1">
    <citation type="submission" date="2022-07" db="EMBL/GenBank/DDBJ databases">
        <authorList>
            <person name="Trinca V."/>
            <person name="Uliana J.V.C."/>
            <person name="Torres T.T."/>
            <person name="Ward R.J."/>
            <person name="Monesi N."/>
        </authorList>
    </citation>
    <scope>NUCLEOTIDE SEQUENCE</scope>
    <source>
        <strain evidence="2">HSMRA1968</strain>
        <tissue evidence="2">Whole embryos</tissue>
    </source>
</reference>
<feature type="transmembrane region" description="Helical" evidence="1">
    <location>
        <begin position="12"/>
        <end position="31"/>
    </location>
</feature>